<geneLocation type="plasmid" evidence="1 2">
    <name>pCYAN10605.01</name>
</geneLocation>
<keyword evidence="2" id="KW-1185">Reference proteome</keyword>
<reference evidence="2" key="1">
    <citation type="journal article" date="2013" name="Proc. Natl. Acad. Sci. U.S.A.">
        <title>Improving the coverage of the cyanobacterial phylum using diversity-driven genome sequencing.</title>
        <authorList>
            <person name="Shih P.M."/>
            <person name="Wu D."/>
            <person name="Latifi A."/>
            <person name="Axen S.D."/>
            <person name="Fewer D.P."/>
            <person name="Talla E."/>
            <person name="Calteau A."/>
            <person name="Cai F."/>
            <person name="Tandeau de Marsac N."/>
            <person name="Rippka R."/>
            <person name="Herdman M."/>
            <person name="Sivonen K."/>
            <person name="Coursin T."/>
            <person name="Laurent T."/>
            <person name="Goodwin L."/>
            <person name="Nolan M."/>
            <person name="Davenport K.W."/>
            <person name="Han C.S."/>
            <person name="Rubin E.M."/>
            <person name="Eisen J.A."/>
            <person name="Woyke T."/>
            <person name="Gugger M."/>
            <person name="Kerfeld C.A."/>
        </authorList>
    </citation>
    <scope>NUCLEOTIDE SEQUENCE [LARGE SCALE GENOMIC DNA]</scope>
    <source>
        <strain evidence="2">PCC 10605</strain>
        <plasmid evidence="2">Plasmid pCYAN10605.01</plasmid>
    </source>
</reference>
<accession>K9Z8R6</accession>
<dbReference type="KEGG" id="can:Cyan10605_3553"/>
<dbReference type="AlphaFoldDB" id="K9Z8R6"/>
<proteinExistence type="predicted"/>
<evidence type="ECO:0000313" key="2">
    <source>
        <dbReference type="Proteomes" id="UP000010480"/>
    </source>
</evidence>
<evidence type="ECO:0000313" key="1">
    <source>
        <dbReference type="EMBL" id="AFZ55586.1"/>
    </source>
</evidence>
<sequence length="80" mass="9328">MKVDITDSVIQSADDLIDLGLTDCDRTLLQQAIIKWIEQFIDELPDNIEWYKYNDRTLAEYIKEAEYRTEQLASELSIAS</sequence>
<dbReference type="Proteomes" id="UP000010480">
    <property type="component" value="Plasmid pCYAN10605.01"/>
</dbReference>
<keyword evidence="1" id="KW-0614">Plasmid</keyword>
<dbReference type="EMBL" id="CP003948">
    <property type="protein sequence ID" value="AFZ55586.1"/>
    <property type="molecule type" value="Genomic_DNA"/>
</dbReference>
<dbReference type="RefSeq" id="WP_015221301.1">
    <property type="nucleotide sequence ID" value="NC_019777.1"/>
</dbReference>
<name>K9Z8R6_CYAAP</name>
<protein>
    <submittedName>
        <fullName evidence="1">Uncharacterized protein</fullName>
    </submittedName>
</protein>
<gene>
    <name evidence="1" type="ordered locus">Cyan10605_3553</name>
</gene>
<dbReference type="HOGENOM" id="CLU_2583852_0_0_3"/>
<organism evidence="1 2">
    <name type="scientific">Cyanobacterium aponinum (strain PCC 10605)</name>
    <dbReference type="NCBI Taxonomy" id="755178"/>
    <lineage>
        <taxon>Bacteria</taxon>
        <taxon>Bacillati</taxon>
        <taxon>Cyanobacteriota</taxon>
        <taxon>Cyanophyceae</taxon>
        <taxon>Oscillatoriophycideae</taxon>
        <taxon>Chroococcales</taxon>
        <taxon>Geminocystaceae</taxon>
        <taxon>Cyanobacterium</taxon>
    </lineage>
</organism>